<keyword evidence="2" id="KW-0548">Nucleotidyltransferase</keyword>
<evidence type="ECO:0000256" key="2">
    <source>
        <dbReference type="ARBA" id="ARBA00022695"/>
    </source>
</evidence>
<comment type="caution">
    <text evidence="3">The sequence shown here is derived from an EMBL/GenBank/DDBJ whole genome shotgun (WGS) entry which is preliminary data.</text>
</comment>
<dbReference type="Pfam" id="PF01704">
    <property type="entry name" value="UDPGP"/>
    <property type="match status" value="1"/>
</dbReference>
<dbReference type="GO" id="GO:0070569">
    <property type="term" value="F:uridylyltransferase activity"/>
    <property type="evidence" value="ECO:0007669"/>
    <property type="project" value="InterPro"/>
</dbReference>
<gene>
    <name evidence="3" type="ORF">HNR50_002972</name>
</gene>
<evidence type="ECO:0000313" key="3">
    <source>
        <dbReference type="EMBL" id="MBB6481292.1"/>
    </source>
</evidence>
<dbReference type="SUPFAM" id="SSF53448">
    <property type="entry name" value="Nucleotide-diphospho-sugar transferases"/>
    <property type="match status" value="1"/>
</dbReference>
<dbReference type="Proteomes" id="UP000587760">
    <property type="component" value="Unassembled WGS sequence"/>
</dbReference>
<dbReference type="AlphaFoldDB" id="A0A841RG19"/>
<sequence length="486" mass="54121">MTEKLNNSLIDKDLTLHILERYNRGDFDHVKPVLAQSFPPVDNKTIIDMTGSPSYEDKTATMIANLEKYGIPPGDFIRENRDTTKLNKAELEQIGRRLMSCYSFGILNGGSATSYADSKKNRAFNRALFELTEAEFRTLAEISTGKAKGITPAFINRDGTAGPSFIELKMRSLLLAGVPSLFQMTSHFNNDSVSETYKGYEKSPFLLDLIELRNNNICRVETGVQPLLAAFTHSRSGKKKSLFEKENGDLLPLPGGHGQCFVTLKETFSRLRAKGIRFISIGNVDNSGYTPDPVSLAVLALSGKQAGFDFSFKTPVDVKGGILVKDQNGHLNCADLGVAIDKDVVVEAEKKGDSILFNCATGLFNLDYLMENIDWIIESLPMRFSDQDKDAGLYSQAEQVTWEVIGLLDDILIFAVDKYDRFLAAKLIMENLMTSGIKTDKYPEELKELSLKLNSGLEKKLSTVYGLELIDNRWYPIPAEKLELQS</sequence>
<accession>A0A841RG19</accession>
<dbReference type="InterPro" id="IPR002618">
    <property type="entry name" value="UDPGP_fam"/>
</dbReference>
<reference evidence="3 4" key="1">
    <citation type="submission" date="2020-08" db="EMBL/GenBank/DDBJ databases">
        <title>Genomic Encyclopedia of Type Strains, Phase IV (KMG-IV): sequencing the most valuable type-strain genomes for metagenomic binning, comparative biology and taxonomic classification.</title>
        <authorList>
            <person name="Goeker M."/>
        </authorList>
    </citation>
    <scope>NUCLEOTIDE SEQUENCE [LARGE SCALE GENOMIC DNA]</scope>
    <source>
        <strain evidence="3 4">DSM 2461</strain>
    </source>
</reference>
<dbReference type="EMBL" id="JACHGJ010000006">
    <property type="protein sequence ID" value="MBB6481292.1"/>
    <property type="molecule type" value="Genomic_DNA"/>
</dbReference>
<evidence type="ECO:0000313" key="4">
    <source>
        <dbReference type="Proteomes" id="UP000587760"/>
    </source>
</evidence>
<dbReference type="RefSeq" id="WP_184747545.1">
    <property type="nucleotide sequence ID" value="NZ_JACHGJ010000006.1"/>
</dbReference>
<evidence type="ECO:0000256" key="1">
    <source>
        <dbReference type="ARBA" id="ARBA00022679"/>
    </source>
</evidence>
<proteinExistence type="predicted"/>
<organism evidence="3 4">
    <name type="scientific">Spirochaeta isovalerica</name>
    <dbReference type="NCBI Taxonomy" id="150"/>
    <lineage>
        <taxon>Bacteria</taxon>
        <taxon>Pseudomonadati</taxon>
        <taxon>Spirochaetota</taxon>
        <taxon>Spirochaetia</taxon>
        <taxon>Spirochaetales</taxon>
        <taxon>Spirochaetaceae</taxon>
        <taxon>Spirochaeta</taxon>
    </lineage>
</organism>
<dbReference type="InterPro" id="IPR029044">
    <property type="entry name" value="Nucleotide-diphossugar_trans"/>
</dbReference>
<dbReference type="Gene3D" id="3.90.550.10">
    <property type="entry name" value="Spore Coat Polysaccharide Biosynthesis Protein SpsA, Chain A"/>
    <property type="match status" value="1"/>
</dbReference>
<keyword evidence="4" id="KW-1185">Reference proteome</keyword>
<name>A0A841RG19_9SPIO</name>
<protein>
    <submittedName>
        <fullName evidence="3">UDP-N-acetylglucosamine pyrophosphorylase</fullName>
    </submittedName>
</protein>
<keyword evidence="1" id="KW-0808">Transferase</keyword>